<dbReference type="EMBL" id="BPVZ01000046">
    <property type="protein sequence ID" value="GKV16677.1"/>
    <property type="molecule type" value="Genomic_DNA"/>
</dbReference>
<protein>
    <submittedName>
        <fullName evidence="1">Uncharacterized protein</fullName>
    </submittedName>
</protein>
<dbReference type="AlphaFoldDB" id="A0AAV5JSQ0"/>
<organism evidence="1 2">
    <name type="scientific">Rubroshorea leprosula</name>
    <dbReference type="NCBI Taxonomy" id="152421"/>
    <lineage>
        <taxon>Eukaryota</taxon>
        <taxon>Viridiplantae</taxon>
        <taxon>Streptophyta</taxon>
        <taxon>Embryophyta</taxon>
        <taxon>Tracheophyta</taxon>
        <taxon>Spermatophyta</taxon>
        <taxon>Magnoliopsida</taxon>
        <taxon>eudicotyledons</taxon>
        <taxon>Gunneridae</taxon>
        <taxon>Pentapetalae</taxon>
        <taxon>rosids</taxon>
        <taxon>malvids</taxon>
        <taxon>Malvales</taxon>
        <taxon>Dipterocarpaceae</taxon>
        <taxon>Rubroshorea</taxon>
    </lineage>
</organism>
<evidence type="ECO:0000313" key="1">
    <source>
        <dbReference type="EMBL" id="GKV16677.1"/>
    </source>
</evidence>
<dbReference type="Proteomes" id="UP001054252">
    <property type="component" value="Unassembled WGS sequence"/>
</dbReference>
<comment type="caution">
    <text evidence="1">The sequence shown here is derived from an EMBL/GenBank/DDBJ whole genome shotgun (WGS) entry which is preliminary data.</text>
</comment>
<proteinExistence type="predicted"/>
<reference evidence="1 2" key="1">
    <citation type="journal article" date="2021" name="Commun. Biol.">
        <title>The genome of Shorea leprosula (Dipterocarpaceae) highlights the ecological relevance of drought in aseasonal tropical rainforests.</title>
        <authorList>
            <person name="Ng K.K.S."/>
            <person name="Kobayashi M.J."/>
            <person name="Fawcett J.A."/>
            <person name="Hatakeyama M."/>
            <person name="Paape T."/>
            <person name="Ng C.H."/>
            <person name="Ang C.C."/>
            <person name="Tnah L.H."/>
            <person name="Lee C.T."/>
            <person name="Nishiyama T."/>
            <person name="Sese J."/>
            <person name="O'Brien M.J."/>
            <person name="Copetti D."/>
            <person name="Mohd Noor M.I."/>
            <person name="Ong R.C."/>
            <person name="Putra M."/>
            <person name="Sireger I.Z."/>
            <person name="Indrioko S."/>
            <person name="Kosugi Y."/>
            <person name="Izuno A."/>
            <person name="Isagi Y."/>
            <person name="Lee S.L."/>
            <person name="Shimizu K.K."/>
        </authorList>
    </citation>
    <scope>NUCLEOTIDE SEQUENCE [LARGE SCALE GENOMIC DNA]</scope>
    <source>
        <strain evidence="1">214</strain>
    </source>
</reference>
<sequence length="85" mass="9509">MTMKKHVAINRAHAHLPIATSLTHPNSCHYTSAASIGIPEGFLGTIFLCLSPWQWMHNSLFFKQRRMVFSSSSTKVLLKLLGILS</sequence>
<evidence type="ECO:0000313" key="2">
    <source>
        <dbReference type="Proteomes" id="UP001054252"/>
    </source>
</evidence>
<keyword evidence="2" id="KW-1185">Reference proteome</keyword>
<name>A0AAV5JSQ0_9ROSI</name>
<accession>A0AAV5JSQ0</accession>
<gene>
    <name evidence="1" type="ORF">SLEP1_g27288</name>
</gene>